<evidence type="ECO:0000256" key="3">
    <source>
        <dbReference type="ARBA" id="ARBA00023008"/>
    </source>
</evidence>
<dbReference type="EMBL" id="CADCXN010000056">
    <property type="protein sequence ID" value="CAA9890724.1"/>
    <property type="molecule type" value="Genomic_DNA"/>
</dbReference>
<dbReference type="PANTHER" id="PTHR11709">
    <property type="entry name" value="MULTI-COPPER OXIDASE"/>
    <property type="match status" value="1"/>
</dbReference>
<dbReference type="InterPro" id="IPR045087">
    <property type="entry name" value="Cu-oxidase_fam"/>
</dbReference>
<evidence type="ECO:0000313" key="8">
    <source>
        <dbReference type="Proteomes" id="UP000494216"/>
    </source>
</evidence>
<evidence type="ECO:0000256" key="4">
    <source>
        <dbReference type="SAM" id="Phobius"/>
    </source>
</evidence>
<dbReference type="InterPro" id="IPR011706">
    <property type="entry name" value="Cu-oxidase_C"/>
</dbReference>
<dbReference type="Pfam" id="PF07731">
    <property type="entry name" value="Cu-oxidase_2"/>
    <property type="match status" value="1"/>
</dbReference>
<keyword evidence="8" id="KW-1185">Reference proteome</keyword>
<name>A0A8S0WIS4_9GAMM</name>
<evidence type="ECO:0000259" key="6">
    <source>
        <dbReference type="Pfam" id="PF07732"/>
    </source>
</evidence>
<protein>
    <submittedName>
        <fullName evidence="7">Multicopper oxidase</fullName>
    </submittedName>
</protein>
<proteinExistence type="predicted"/>
<evidence type="ECO:0000256" key="2">
    <source>
        <dbReference type="ARBA" id="ARBA00023002"/>
    </source>
</evidence>
<dbReference type="Gene3D" id="2.60.40.420">
    <property type="entry name" value="Cupredoxins - blue copper proteins"/>
    <property type="match status" value="2"/>
</dbReference>
<keyword evidence="4" id="KW-1133">Transmembrane helix</keyword>
<gene>
    <name evidence="7" type="ORF">METHB2_280006</name>
</gene>
<dbReference type="GO" id="GO:0005507">
    <property type="term" value="F:copper ion binding"/>
    <property type="evidence" value="ECO:0007669"/>
    <property type="project" value="InterPro"/>
</dbReference>
<feature type="domain" description="Plastocyanin-like" evidence="5">
    <location>
        <begin position="343"/>
        <end position="452"/>
    </location>
</feature>
<keyword evidence="4" id="KW-0812">Transmembrane</keyword>
<evidence type="ECO:0000313" key="7">
    <source>
        <dbReference type="EMBL" id="CAA9890724.1"/>
    </source>
</evidence>
<reference evidence="7 8" key="1">
    <citation type="submission" date="2020-02" db="EMBL/GenBank/DDBJ databases">
        <authorList>
            <person name="Hogendoorn C."/>
        </authorList>
    </citation>
    <scope>NUCLEOTIDE SEQUENCE [LARGE SCALE GENOMIC DNA]</scope>
    <source>
        <strain evidence="7">METHB21</strain>
    </source>
</reference>
<comment type="caution">
    <text evidence="7">The sequence shown here is derived from an EMBL/GenBank/DDBJ whole genome shotgun (WGS) entry which is preliminary data.</text>
</comment>
<dbReference type="Proteomes" id="UP000494216">
    <property type="component" value="Unassembled WGS sequence"/>
</dbReference>
<dbReference type="SUPFAM" id="SSF49503">
    <property type="entry name" value="Cupredoxins"/>
    <property type="match status" value="2"/>
</dbReference>
<organism evidence="7 8">
    <name type="scientific">Candidatus Methylobacter favarea</name>
    <dbReference type="NCBI Taxonomy" id="2707345"/>
    <lineage>
        <taxon>Bacteria</taxon>
        <taxon>Pseudomonadati</taxon>
        <taxon>Pseudomonadota</taxon>
        <taxon>Gammaproteobacteria</taxon>
        <taxon>Methylococcales</taxon>
        <taxon>Methylococcaceae</taxon>
        <taxon>Methylobacter</taxon>
    </lineage>
</organism>
<dbReference type="AlphaFoldDB" id="A0A8S0WIS4"/>
<dbReference type="Pfam" id="PF07732">
    <property type="entry name" value="Cu-oxidase_3"/>
    <property type="match status" value="1"/>
</dbReference>
<evidence type="ECO:0000256" key="1">
    <source>
        <dbReference type="ARBA" id="ARBA00022723"/>
    </source>
</evidence>
<accession>A0A8S0WIS4</accession>
<keyword evidence="3" id="KW-0186">Copper</keyword>
<dbReference type="InterPro" id="IPR008972">
    <property type="entry name" value="Cupredoxin"/>
</dbReference>
<feature type="domain" description="Plastocyanin-like" evidence="6">
    <location>
        <begin position="184"/>
        <end position="279"/>
    </location>
</feature>
<feature type="transmembrane region" description="Helical" evidence="4">
    <location>
        <begin position="526"/>
        <end position="547"/>
    </location>
</feature>
<dbReference type="InterPro" id="IPR011707">
    <property type="entry name" value="Cu-oxidase-like_N"/>
</dbReference>
<evidence type="ECO:0000259" key="5">
    <source>
        <dbReference type="Pfam" id="PF07731"/>
    </source>
</evidence>
<dbReference type="RefSeq" id="WP_174625639.1">
    <property type="nucleotide sequence ID" value="NZ_CADCXN010000056.1"/>
</dbReference>
<keyword evidence="1" id="KW-0479">Metal-binding</keyword>
<keyword evidence="2" id="KW-0560">Oxidoreductase</keyword>
<dbReference type="PANTHER" id="PTHR11709:SF394">
    <property type="entry name" value="FI03373P-RELATED"/>
    <property type="match status" value="1"/>
</dbReference>
<sequence length="553" mass="61183">MTKRILLALIPLIFLLAAVAIQFFPKPSQKAGILPPATVYHQSGETASVEKPCSNEHPEWRQAQVIDGVKIDEALSCEPDNPYDVAVAVKGVNNVSMATLMQSGLSEDALTLTDDLDGDGDPDIIRIKLEIVELNGATPEGDFLINTYDIAPGIQPGLWVFAPKSRGMALKNFNSAVANPLLRAPSPTIRVEQGDKVYITLENTHYLPHTIHLHGVDHPFQTAAGEDNDGMDDHPVFPGKSHTYELQPRHAGTMFYHCHVQTAQHMMMGLNGMFVIEENHPDNWVQTFNIGAGQVRHPSVSVKKSYSREYDLYYQSVDKKLARIIQNANDPRLIANRMSRGYNMTDSVENYFMLNGHSLPYTLRDAMIVVAENEDIKLRIANAQRSSVAIHFHGHKAAITAYDGVEQPAGSQLTRDVFDIAPAQRLDLHLKTKNDGLNSYGPGLWMFHDHVATGTTTDGMEPGGNMAILAYKPLLDEQGMPKMHGDLLSQLFNKDYYAKKQAVWPEGDFAQLLGEAGLIAPDTLRLIIFGLAAGLMTGLLIFIALVYRRKQNL</sequence>
<keyword evidence="4" id="KW-0472">Membrane</keyword>
<dbReference type="GO" id="GO:0016491">
    <property type="term" value="F:oxidoreductase activity"/>
    <property type="evidence" value="ECO:0007669"/>
    <property type="project" value="UniProtKB-KW"/>
</dbReference>